<dbReference type="EMBL" id="JALAZD010000001">
    <property type="protein sequence ID" value="MCI0125250.1"/>
    <property type="molecule type" value="Genomic_DNA"/>
</dbReference>
<comment type="caution">
    <text evidence="1">The sequence shown here is derived from an EMBL/GenBank/DDBJ whole genome shotgun (WGS) entry which is preliminary data.</text>
</comment>
<name>A0AA41QHZ9_9HYPH</name>
<reference evidence="1" key="1">
    <citation type="submission" date="2022-03" db="EMBL/GenBank/DDBJ databases">
        <title>The complete genome sequence of a Methyloterrigena soli.</title>
        <authorList>
            <person name="Zi Z."/>
        </authorList>
    </citation>
    <scope>NUCLEOTIDE SEQUENCE</scope>
    <source>
        <strain evidence="1">M48</strain>
    </source>
</reference>
<evidence type="ECO:0000313" key="2">
    <source>
        <dbReference type="Proteomes" id="UP001156140"/>
    </source>
</evidence>
<evidence type="ECO:0000313" key="1">
    <source>
        <dbReference type="EMBL" id="MCI0125250.1"/>
    </source>
</evidence>
<gene>
    <name evidence="1" type="ORF">ML536_00265</name>
</gene>
<proteinExistence type="predicted"/>
<keyword evidence="2" id="KW-1185">Reference proteome</keyword>
<dbReference type="RefSeq" id="WP_281734545.1">
    <property type="nucleotide sequence ID" value="NZ_JAKETQ010000001.1"/>
</dbReference>
<protein>
    <submittedName>
        <fullName evidence="1">Uncharacterized protein</fullName>
    </submittedName>
</protein>
<organism evidence="1 2">
    <name type="scientific">Paradevosia shaoguanensis</name>
    <dbReference type="NCBI Taxonomy" id="1335043"/>
    <lineage>
        <taxon>Bacteria</taxon>
        <taxon>Pseudomonadati</taxon>
        <taxon>Pseudomonadota</taxon>
        <taxon>Alphaproteobacteria</taxon>
        <taxon>Hyphomicrobiales</taxon>
        <taxon>Devosiaceae</taxon>
        <taxon>Paradevosia</taxon>
    </lineage>
</organism>
<accession>A0AA41QHZ9</accession>
<dbReference type="Proteomes" id="UP001156140">
    <property type="component" value="Unassembled WGS sequence"/>
</dbReference>
<dbReference type="AlphaFoldDB" id="A0AA41QHZ9"/>
<sequence>MTVALLCQRQLFGNVYYGLQPDYFWSMPPSSGVLLAPVVPTTRIAPGATKPGDIDLLIIPYEGQSIVLDRIMAIEIKIVRATYAKQDRSPNEFGYSQAAGLSKLGFPYVALIHLVISDASPREAWRLTSVVEILDSFGRVKRLPDIEADPMPVNLIHRSYGRLLSNTQDSTLGLAAVYVGAWDRFGDELRPSSHLWIPSCRQALRHSPILDLQFLNRVGDYFEANTKRFLNTPRHDPPR</sequence>